<dbReference type="Gene3D" id="3.40.50.720">
    <property type="entry name" value="NAD(P)-binding Rossmann-like Domain"/>
    <property type="match status" value="1"/>
</dbReference>
<dbReference type="STRING" id="743788.S8F9F4"/>
<organism evidence="4 5">
    <name type="scientific">Fomitopsis schrenkii</name>
    <name type="common">Brown rot fungus</name>
    <dbReference type="NCBI Taxonomy" id="2126942"/>
    <lineage>
        <taxon>Eukaryota</taxon>
        <taxon>Fungi</taxon>
        <taxon>Dikarya</taxon>
        <taxon>Basidiomycota</taxon>
        <taxon>Agaricomycotina</taxon>
        <taxon>Agaricomycetes</taxon>
        <taxon>Polyporales</taxon>
        <taxon>Fomitopsis</taxon>
    </lineage>
</organism>
<dbReference type="FunCoup" id="S8F9F4">
    <property type="interactions" value="1"/>
</dbReference>
<sequence length="290" mass="31471">MSSNTLVWLITGTSSGLSKCLVTSLLNRGDYVIATVRNHTTAALAAPDEHKDRLHVVTLDITDSEENISKVISDAWKVWGRVDILVNNAGRVAHSLLEEGGAEVIRDVFETNVLGTVKVTNAILPHMRSQKSGFVVFLGSRAVWQAGTPLASAYISSKAAIHAISEGVAAEVAQFGIRVLLAIPGGLKTSQLNTPYTTNHHVADYDGYRERVLEVMAGHWKHAQGDPEKAMEVLVDVIKGEGRAEGKATPDWLLLGKPTFTQAKVAAEKLDQLVDDWEGISRDLDFDDKP</sequence>
<reference evidence="4 5" key="1">
    <citation type="journal article" date="2012" name="Science">
        <title>The Paleozoic origin of enzymatic lignin decomposition reconstructed from 31 fungal genomes.</title>
        <authorList>
            <person name="Floudas D."/>
            <person name="Binder M."/>
            <person name="Riley R."/>
            <person name="Barry K."/>
            <person name="Blanchette R.A."/>
            <person name="Henrissat B."/>
            <person name="Martinez A.T."/>
            <person name="Otillar R."/>
            <person name="Spatafora J.W."/>
            <person name="Yadav J.S."/>
            <person name="Aerts A."/>
            <person name="Benoit I."/>
            <person name="Boyd A."/>
            <person name="Carlson A."/>
            <person name="Copeland A."/>
            <person name="Coutinho P.M."/>
            <person name="de Vries R.P."/>
            <person name="Ferreira P."/>
            <person name="Findley K."/>
            <person name="Foster B."/>
            <person name="Gaskell J."/>
            <person name="Glotzer D."/>
            <person name="Gorecki P."/>
            <person name="Heitman J."/>
            <person name="Hesse C."/>
            <person name="Hori C."/>
            <person name="Igarashi K."/>
            <person name="Jurgens J.A."/>
            <person name="Kallen N."/>
            <person name="Kersten P."/>
            <person name="Kohler A."/>
            <person name="Kuees U."/>
            <person name="Kumar T.K.A."/>
            <person name="Kuo A."/>
            <person name="LaButti K."/>
            <person name="Larrondo L.F."/>
            <person name="Lindquist E."/>
            <person name="Ling A."/>
            <person name="Lombard V."/>
            <person name="Lucas S."/>
            <person name="Lundell T."/>
            <person name="Martin R."/>
            <person name="McLaughlin D.J."/>
            <person name="Morgenstern I."/>
            <person name="Morin E."/>
            <person name="Murat C."/>
            <person name="Nagy L.G."/>
            <person name="Nolan M."/>
            <person name="Ohm R.A."/>
            <person name="Patyshakuliyeva A."/>
            <person name="Rokas A."/>
            <person name="Ruiz-Duenas F.J."/>
            <person name="Sabat G."/>
            <person name="Salamov A."/>
            <person name="Samejima M."/>
            <person name="Schmutz J."/>
            <person name="Slot J.C."/>
            <person name="St John F."/>
            <person name="Stenlid J."/>
            <person name="Sun H."/>
            <person name="Sun S."/>
            <person name="Syed K."/>
            <person name="Tsang A."/>
            <person name="Wiebenga A."/>
            <person name="Young D."/>
            <person name="Pisabarro A."/>
            <person name="Eastwood D.C."/>
            <person name="Martin F."/>
            <person name="Cullen D."/>
            <person name="Grigoriev I.V."/>
            <person name="Hibbett D.S."/>
        </authorList>
    </citation>
    <scope>NUCLEOTIDE SEQUENCE</scope>
    <source>
        <strain evidence="5">FP-58527</strain>
    </source>
</reference>
<dbReference type="PRINTS" id="PR00080">
    <property type="entry name" value="SDRFAMILY"/>
</dbReference>
<dbReference type="CDD" id="cd05374">
    <property type="entry name" value="17beta-HSD-like_SDR_c"/>
    <property type="match status" value="1"/>
</dbReference>
<evidence type="ECO:0000313" key="4">
    <source>
        <dbReference type="EMBL" id="EPS98200.1"/>
    </source>
</evidence>
<keyword evidence="5" id="KW-1185">Reference proteome</keyword>
<dbReference type="GO" id="GO:0016491">
    <property type="term" value="F:oxidoreductase activity"/>
    <property type="evidence" value="ECO:0007669"/>
    <property type="project" value="UniProtKB-KW"/>
</dbReference>
<proteinExistence type="inferred from homology"/>
<dbReference type="EMBL" id="KE504168">
    <property type="protein sequence ID" value="EPS98200.1"/>
    <property type="molecule type" value="Genomic_DNA"/>
</dbReference>
<dbReference type="OrthoDB" id="1274115at2759"/>
<dbReference type="InParanoid" id="S8F9F4"/>
<evidence type="ECO:0000256" key="3">
    <source>
        <dbReference type="RuleBase" id="RU000363"/>
    </source>
</evidence>
<dbReference type="Proteomes" id="UP000015241">
    <property type="component" value="Unassembled WGS sequence"/>
</dbReference>
<comment type="similarity">
    <text evidence="1 3">Belongs to the short-chain dehydrogenases/reductases (SDR) family.</text>
</comment>
<dbReference type="eggNOG" id="KOG1209">
    <property type="taxonomic scope" value="Eukaryota"/>
</dbReference>
<dbReference type="SUPFAM" id="SSF51735">
    <property type="entry name" value="NAD(P)-binding Rossmann-fold domains"/>
    <property type="match status" value="1"/>
</dbReference>
<dbReference type="InterPro" id="IPR002347">
    <property type="entry name" value="SDR_fam"/>
</dbReference>
<dbReference type="Pfam" id="PF00106">
    <property type="entry name" value="adh_short"/>
    <property type="match status" value="1"/>
</dbReference>
<evidence type="ECO:0000256" key="1">
    <source>
        <dbReference type="ARBA" id="ARBA00006484"/>
    </source>
</evidence>
<name>S8F9F4_FOMSC</name>
<gene>
    <name evidence="4" type="ORF">FOMPIDRAFT_124351</name>
</gene>
<dbReference type="InterPro" id="IPR051911">
    <property type="entry name" value="SDR_oxidoreductase"/>
</dbReference>
<keyword evidence="2" id="KW-0560">Oxidoreductase</keyword>
<dbReference type="PANTHER" id="PTHR43976">
    <property type="entry name" value="SHORT CHAIN DEHYDROGENASE"/>
    <property type="match status" value="1"/>
</dbReference>
<evidence type="ECO:0000256" key="2">
    <source>
        <dbReference type="ARBA" id="ARBA00023002"/>
    </source>
</evidence>
<dbReference type="InterPro" id="IPR036291">
    <property type="entry name" value="NAD(P)-bd_dom_sf"/>
</dbReference>
<evidence type="ECO:0000313" key="5">
    <source>
        <dbReference type="Proteomes" id="UP000015241"/>
    </source>
</evidence>
<accession>S8F9F4</accession>
<dbReference type="PRINTS" id="PR00081">
    <property type="entry name" value="GDHRDH"/>
</dbReference>
<dbReference type="HOGENOM" id="CLU_010194_2_9_1"/>
<dbReference type="AlphaFoldDB" id="S8F9F4"/>
<dbReference type="PANTHER" id="PTHR43976:SF16">
    <property type="entry name" value="SHORT-CHAIN DEHYDROGENASE_REDUCTASE FAMILY PROTEIN"/>
    <property type="match status" value="1"/>
</dbReference>
<protein>
    <submittedName>
        <fullName evidence="4">NAD-binding protein</fullName>
    </submittedName>
</protein>